<sequence>MEVYAANAVDRGKRTRRNDHATPMDTYVAEPGPSNSQQQVQVPGAPNGIPQGILYGMSHGAPPGVPPGVLPDANPGVPIQVPNHETPHATVNPPSSAVSPAQNTNSNGTTIPTNSQTLPKKKRVYKPVRYLPITVRRNNVWDVLAKSDAGLTVSEWLSIDKQAARDVIDGLRTLRSRKKKITQEGQNKQTIVGVPIPKPTRGVKRSAQRISNIEHLDSSSGGAHGPFGSSGPSGPSDPSGPNSNSNGPSPIFGVNNNNSIQATLGDEELWEDSGYSTNDVLTSLGDVSDEESIVSSTTTTTDYSNSTDVYSLVNYPYSLHRMRVSAPLKAPVSVNGIVFECTFDSGASVSVMNEELAQRLGLEYNGDQIHLIGFDSMQREPCNIAVNVPFRVAGHLRSEHVCIQRNRRANQKDYCILGMTWFRAYGVTVDLHNNIISFPASVRRDVNGELIVDPNGARVELQGYSTHEDVSSPMVDFSTRRIKQNEVLAISIIKTDLTPVVNEINNKNALNTYTEDIVDIAEDSESHGDDTNGEGSLCLEDVPDYLKKLIKDKADCFVEISGLGRVDMIGQLGVQATMDKSLDLELHRS</sequence>
<feature type="region of interest" description="Disordered" evidence="1">
    <location>
        <begin position="81"/>
        <end position="120"/>
    </location>
</feature>
<dbReference type="CDD" id="cd00303">
    <property type="entry name" value="retropepsin_like"/>
    <property type="match status" value="1"/>
</dbReference>
<evidence type="ECO:0000313" key="2">
    <source>
        <dbReference type="EMBL" id="KAG1301743.1"/>
    </source>
</evidence>
<feature type="compositionally biased region" description="Low complexity" evidence="1">
    <location>
        <begin position="218"/>
        <end position="250"/>
    </location>
</feature>
<gene>
    <name evidence="2" type="ORF">G6F64_011530</name>
</gene>
<dbReference type="PROSITE" id="PS00018">
    <property type="entry name" value="EF_HAND_1"/>
    <property type="match status" value="1"/>
</dbReference>
<keyword evidence="3" id="KW-1185">Reference proteome</keyword>
<dbReference type="Proteomes" id="UP000716291">
    <property type="component" value="Unassembled WGS sequence"/>
</dbReference>
<comment type="caution">
    <text evidence="2">The sequence shown here is derived from an EMBL/GenBank/DDBJ whole genome shotgun (WGS) entry which is preliminary data.</text>
</comment>
<accession>A0A9P6WYY1</accession>
<feature type="compositionally biased region" description="Polar residues" evidence="1">
    <location>
        <begin position="92"/>
        <end position="118"/>
    </location>
</feature>
<feature type="region of interest" description="Disordered" evidence="1">
    <location>
        <begin position="1"/>
        <end position="46"/>
    </location>
</feature>
<proteinExistence type="predicted"/>
<reference evidence="2" key="1">
    <citation type="journal article" date="2020" name="Microb. Genom.">
        <title>Genetic diversity of clinical and environmental Mucorales isolates obtained from an investigation of mucormycosis cases among solid organ transplant recipients.</title>
        <authorList>
            <person name="Nguyen M.H."/>
            <person name="Kaul D."/>
            <person name="Muto C."/>
            <person name="Cheng S.J."/>
            <person name="Richter R.A."/>
            <person name="Bruno V.M."/>
            <person name="Liu G."/>
            <person name="Beyhan S."/>
            <person name="Sundermann A.J."/>
            <person name="Mounaud S."/>
            <person name="Pasculle A.W."/>
            <person name="Nierman W.C."/>
            <person name="Driscoll E."/>
            <person name="Cumbie R."/>
            <person name="Clancy C.J."/>
            <person name="Dupont C.L."/>
        </authorList>
    </citation>
    <scope>NUCLEOTIDE SEQUENCE</scope>
    <source>
        <strain evidence="2">GL11</strain>
    </source>
</reference>
<dbReference type="SUPFAM" id="SSF50630">
    <property type="entry name" value="Acid proteases"/>
    <property type="match status" value="1"/>
</dbReference>
<evidence type="ECO:0000313" key="3">
    <source>
        <dbReference type="Proteomes" id="UP000716291"/>
    </source>
</evidence>
<dbReference type="InterPro" id="IPR018247">
    <property type="entry name" value="EF_Hand_1_Ca_BS"/>
</dbReference>
<protein>
    <submittedName>
        <fullName evidence="2">Uncharacterized protein</fullName>
    </submittedName>
</protein>
<dbReference type="AlphaFoldDB" id="A0A9P6WYY1"/>
<dbReference type="InterPro" id="IPR021109">
    <property type="entry name" value="Peptidase_aspartic_dom_sf"/>
</dbReference>
<dbReference type="EMBL" id="JAANQT010002850">
    <property type="protein sequence ID" value="KAG1301743.1"/>
    <property type="molecule type" value="Genomic_DNA"/>
</dbReference>
<organism evidence="2 3">
    <name type="scientific">Rhizopus oryzae</name>
    <name type="common">Mucormycosis agent</name>
    <name type="synonym">Rhizopus arrhizus var. delemar</name>
    <dbReference type="NCBI Taxonomy" id="64495"/>
    <lineage>
        <taxon>Eukaryota</taxon>
        <taxon>Fungi</taxon>
        <taxon>Fungi incertae sedis</taxon>
        <taxon>Mucoromycota</taxon>
        <taxon>Mucoromycotina</taxon>
        <taxon>Mucoromycetes</taxon>
        <taxon>Mucorales</taxon>
        <taxon>Mucorineae</taxon>
        <taxon>Rhizopodaceae</taxon>
        <taxon>Rhizopus</taxon>
    </lineage>
</organism>
<evidence type="ECO:0000256" key="1">
    <source>
        <dbReference type="SAM" id="MobiDB-lite"/>
    </source>
</evidence>
<dbReference type="Pfam" id="PF13650">
    <property type="entry name" value="Asp_protease_2"/>
    <property type="match status" value="1"/>
</dbReference>
<feature type="region of interest" description="Disordered" evidence="1">
    <location>
        <begin position="179"/>
        <end position="258"/>
    </location>
</feature>
<name>A0A9P6WYY1_RHIOR</name>
<dbReference type="Gene3D" id="2.40.70.10">
    <property type="entry name" value="Acid Proteases"/>
    <property type="match status" value="1"/>
</dbReference>